<evidence type="ECO:0000313" key="2">
    <source>
        <dbReference type="EMBL" id="CAI5447332.1"/>
    </source>
</evidence>
<evidence type="ECO:0008006" key="4">
    <source>
        <dbReference type="Google" id="ProtNLM"/>
    </source>
</evidence>
<dbReference type="Proteomes" id="UP001152747">
    <property type="component" value="Unassembled WGS sequence"/>
</dbReference>
<dbReference type="OrthoDB" id="5857248at2759"/>
<feature type="transmembrane region" description="Helical" evidence="1">
    <location>
        <begin position="143"/>
        <end position="162"/>
    </location>
</feature>
<feature type="transmembrane region" description="Helical" evidence="1">
    <location>
        <begin position="196"/>
        <end position="215"/>
    </location>
</feature>
<dbReference type="PANTHER" id="PTHR23021">
    <property type="entry name" value="SERPENTINE RECEPTOR, CLASS T"/>
    <property type="match status" value="1"/>
</dbReference>
<dbReference type="Pfam" id="PF10321">
    <property type="entry name" value="7TM_GPCR_Srt"/>
    <property type="match status" value="1"/>
</dbReference>
<keyword evidence="1" id="KW-0472">Membrane</keyword>
<evidence type="ECO:0000256" key="1">
    <source>
        <dbReference type="SAM" id="Phobius"/>
    </source>
</evidence>
<dbReference type="InterPro" id="IPR019425">
    <property type="entry name" value="7TM_GPCR_serpentine_rcpt_Srt"/>
</dbReference>
<organism evidence="2 3">
    <name type="scientific">Caenorhabditis angaria</name>
    <dbReference type="NCBI Taxonomy" id="860376"/>
    <lineage>
        <taxon>Eukaryota</taxon>
        <taxon>Metazoa</taxon>
        <taxon>Ecdysozoa</taxon>
        <taxon>Nematoda</taxon>
        <taxon>Chromadorea</taxon>
        <taxon>Rhabditida</taxon>
        <taxon>Rhabditina</taxon>
        <taxon>Rhabditomorpha</taxon>
        <taxon>Rhabditoidea</taxon>
        <taxon>Rhabditidae</taxon>
        <taxon>Peloderinae</taxon>
        <taxon>Caenorhabditis</taxon>
    </lineage>
</organism>
<name>A0A9P1IKN1_9PELO</name>
<accession>A0A9P1IKN1</accession>
<feature type="transmembrane region" description="Helical" evidence="1">
    <location>
        <begin position="227"/>
        <end position="247"/>
    </location>
</feature>
<sequence length="321" mass="36758">MNITLDFVGIGEIDFPVYTDEEYYGREVPYAIFIAVYTTLAIILQILVIRVFTTEREMKKLPAFQIMLMISIFDTIQLFIHLYAVFYILSSEPHFAMWDFIIGAVMNASWVVMLLLSILLNFNRVFSIVFHFQANAIFSKTMMKVYLFITCLLWCFLASLNISGLSRMVYLLPAYTWHYLAENPLSEIVRTGSADASLIDVVFSLISHIIIFSWIYLKAAILSKKELILTIQVLCISIFHVIGYVTWEYLPIPWELPIGVFLGHVVWMVWNSINPILYILINPRIRMGVLGQFGIGPGVQNITQVSAIRSTVSAIQNSPRV</sequence>
<dbReference type="SUPFAM" id="SSF81321">
    <property type="entry name" value="Family A G protein-coupled receptor-like"/>
    <property type="match status" value="1"/>
</dbReference>
<comment type="caution">
    <text evidence="2">The sequence shown here is derived from an EMBL/GenBank/DDBJ whole genome shotgun (WGS) entry which is preliminary data.</text>
</comment>
<keyword evidence="3" id="KW-1185">Reference proteome</keyword>
<feature type="transmembrane region" description="Helical" evidence="1">
    <location>
        <begin position="95"/>
        <end position="122"/>
    </location>
</feature>
<dbReference type="AlphaFoldDB" id="A0A9P1IKN1"/>
<keyword evidence="1" id="KW-1133">Transmembrane helix</keyword>
<dbReference type="EMBL" id="CANHGI010000004">
    <property type="protein sequence ID" value="CAI5447332.1"/>
    <property type="molecule type" value="Genomic_DNA"/>
</dbReference>
<reference evidence="2" key="1">
    <citation type="submission" date="2022-11" db="EMBL/GenBank/DDBJ databases">
        <authorList>
            <person name="Kikuchi T."/>
        </authorList>
    </citation>
    <scope>NUCLEOTIDE SEQUENCE</scope>
    <source>
        <strain evidence="2">PS1010</strain>
    </source>
</reference>
<protein>
    <recommendedName>
        <fullName evidence="4">7TM GPCR serpentine receptor class x (Srx) domain-containing protein</fullName>
    </recommendedName>
</protein>
<proteinExistence type="predicted"/>
<evidence type="ECO:0000313" key="3">
    <source>
        <dbReference type="Proteomes" id="UP001152747"/>
    </source>
</evidence>
<gene>
    <name evidence="2" type="ORF">CAMP_LOCUS9969</name>
</gene>
<dbReference type="PANTHER" id="PTHR23021:SF26">
    <property type="entry name" value="SERPENTINE RECEPTOR, CLASS T"/>
    <property type="match status" value="1"/>
</dbReference>
<feature type="transmembrane region" description="Helical" evidence="1">
    <location>
        <begin position="30"/>
        <end position="52"/>
    </location>
</feature>
<feature type="transmembrane region" description="Helical" evidence="1">
    <location>
        <begin position="259"/>
        <end position="281"/>
    </location>
</feature>
<feature type="transmembrane region" description="Helical" evidence="1">
    <location>
        <begin position="64"/>
        <end position="89"/>
    </location>
</feature>
<dbReference type="Gene3D" id="1.20.1070.10">
    <property type="entry name" value="Rhodopsin 7-helix transmembrane proteins"/>
    <property type="match status" value="1"/>
</dbReference>
<keyword evidence="1" id="KW-0812">Transmembrane</keyword>